<protein>
    <submittedName>
        <fullName evidence="2">Uma2 family endonuclease</fullName>
    </submittedName>
</protein>
<keyword evidence="2" id="KW-0540">Nuclease</keyword>
<keyword evidence="2" id="KW-0378">Hydrolase</keyword>
<dbReference type="InterPro" id="IPR041657">
    <property type="entry name" value="HTH_17"/>
</dbReference>
<evidence type="ECO:0000259" key="1">
    <source>
        <dbReference type="Pfam" id="PF12728"/>
    </source>
</evidence>
<proteinExistence type="predicted"/>
<accession>A0A7W6GJA2</accession>
<name>A0A7W6GJA2_9HYPH</name>
<dbReference type="GO" id="GO:0004519">
    <property type="term" value="F:endonuclease activity"/>
    <property type="evidence" value="ECO:0007669"/>
    <property type="project" value="UniProtKB-KW"/>
</dbReference>
<dbReference type="AlphaFoldDB" id="A0A7W6GJA2"/>
<dbReference type="Proteomes" id="UP000574761">
    <property type="component" value="Unassembled WGS sequence"/>
</dbReference>
<organism evidence="2 3">
    <name type="scientific">Mycoplana azooxidifex</name>
    <dbReference type="NCBI Taxonomy" id="1636188"/>
    <lineage>
        <taxon>Bacteria</taxon>
        <taxon>Pseudomonadati</taxon>
        <taxon>Pseudomonadota</taxon>
        <taxon>Alphaproteobacteria</taxon>
        <taxon>Hyphomicrobiales</taxon>
        <taxon>Rhizobiaceae</taxon>
        <taxon>Mycoplana</taxon>
    </lineage>
</organism>
<evidence type="ECO:0000313" key="3">
    <source>
        <dbReference type="Proteomes" id="UP000574761"/>
    </source>
</evidence>
<dbReference type="Pfam" id="PF12728">
    <property type="entry name" value="HTH_17"/>
    <property type="match status" value="1"/>
</dbReference>
<keyword evidence="3" id="KW-1185">Reference proteome</keyword>
<dbReference type="RefSeq" id="WP_183804673.1">
    <property type="nucleotide sequence ID" value="NZ_JACIEE010000005.1"/>
</dbReference>
<reference evidence="2 3" key="1">
    <citation type="submission" date="2020-08" db="EMBL/GenBank/DDBJ databases">
        <title>Genomic Encyclopedia of Type Strains, Phase IV (KMG-IV): sequencing the most valuable type-strain genomes for metagenomic binning, comparative biology and taxonomic classification.</title>
        <authorList>
            <person name="Goeker M."/>
        </authorList>
    </citation>
    <scope>NUCLEOTIDE SEQUENCE [LARGE SCALE GENOMIC DNA]</scope>
    <source>
        <strain evidence="2 3">DSM 100211</strain>
    </source>
</reference>
<sequence>MGDLQVTTDEPETKLLYSTAETAALLSISTKTLREFVRAGEIVYVPLGRGQSKPRLGFHIDDINDFVRGRRTRECPPASTQMVRTASISKSPVYDILALREQRNAEKQKKKGKA</sequence>
<evidence type="ECO:0000313" key="2">
    <source>
        <dbReference type="EMBL" id="MBB3977345.1"/>
    </source>
</evidence>
<dbReference type="EMBL" id="JACIEE010000005">
    <property type="protein sequence ID" value="MBB3977345.1"/>
    <property type="molecule type" value="Genomic_DNA"/>
</dbReference>
<comment type="caution">
    <text evidence="2">The sequence shown here is derived from an EMBL/GenBank/DDBJ whole genome shotgun (WGS) entry which is preliminary data.</text>
</comment>
<gene>
    <name evidence="2" type="ORF">GGQ64_002551</name>
</gene>
<keyword evidence="2" id="KW-0255">Endonuclease</keyword>
<feature type="domain" description="Helix-turn-helix" evidence="1">
    <location>
        <begin position="16"/>
        <end position="70"/>
    </location>
</feature>